<accession>D4ZCJ7</accession>
<evidence type="ECO:0000313" key="1">
    <source>
        <dbReference type="EMBL" id="BAJ03742.1"/>
    </source>
</evidence>
<name>D4ZCJ7_SHEVD</name>
<protein>
    <submittedName>
        <fullName evidence="1">Uncharacterized protein</fullName>
    </submittedName>
</protein>
<proteinExistence type="predicted"/>
<sequence length="38" mass="4659">MSKLKKENVKIMKMVKQNLYLHRYVGRLNWGGYVKKYL</sequence>
<dbReference type="Proteomes" id="UP000002350">
    <property type="component" value="Chromosome"/>
</dbReference>
<organism evidence="1 2">
    <name type="scientific">Shewanella violacea (strain JCM 10179 / CIP 106290 / LMG 19151 / DSS12)</name>
    <dbReference type="NCBI Taxonomy" id="637905"/>
    <lineage>
        <taxon>Bacteria</taxon>
        <taxon>Pseudomonadati</taxon>
        <taxon>Pseudomonadota</taxon>
        <taxon>Gammaproteobacteria</taxon>
        <taxon>Alteromonadales</taxon>
        <taxon>Shewanellaceae</taxon>
        <taxon>Shewanella</taxon>
    </lineage>
</organism>
<dbReference type="STRING" id="637905.SVI_3771"/>
<dbReference type="HOGENOM" id="CLU_3332950_0_0_6"/>
<dbReference type="EMBL" id="AP011177">
    <property type="protein sequence ID" value="BAJ03742.1"/>
    <property type="molecule type" value="Genomic_DNA"/>
</dbReference>
<dbReference type="AlphaFoldDB" id="D4ZCJ7"/>
<gene>
    <name evidence="1" type="ordered locus">SVI_3771</name>
</gene>
<dbReference type="KEGG" id="svo:SVI_3771"/>
<keyword evidence="2" id="KW-1185">Reference proteome</keyword>
<evidence type="ECO:0000313" key="2">
    <source>
        <dbReference type="Proteomes" id="UP000002350"/>
    </source>
</evidence>
<reference evidence="2" key="1">
    <citation type="journal article" date="2010" name="Mol. Biosyst.">
        <title>Complete genome sequence and comparative analysis of Shewanella violacea, a psychrophilic and piezophilic bacterium from deep sea floor sediments.</title>
        <authorList>
            <person name="Aono E."/>
            <person name="Baba T."/>
            <person name="Ara T."/>
            <person name="Nishi T."/>
            <person name="Nakamichi T."/>
            <person name="Inamoto E."/>
            <person name="Toyonaga H."/>
            <person name="Hasegawa M."/>
            <person name="Takai Y."/>
            <person name="Okumura Y."/>
            <person name="Baba M."/>
            <person name="Tomita M."/>
            <person name="Kato C."/>
            <person name="Oshima T."/>
            <person name="Nakasone K."/>
            <person name="Mori H."/>
        </authorList>
    </citation>
    <scope>NUCLEOTIDE SEQUENCE [LARGE SCALE GENOMIC DNA]</scope>
    <source>
        <strain evidence="2">JCM 10179 / CIP 106290 / LMG 19151 / DSS12</strain>
    </source>
</reference>